<keyword evidence="8" id="KW-1185">Reference proteome</keyword>
<gene>
    <name evidence="4 7" type="primary">msrA</name>
    <name evidence="7" type="ORF">GCM10007383_18400</name>
</gene>
<feature type="region of interest" description="Disordered" evidence="5">
    <location>
        <begin position="1"/>
        <end position="22"/>
    </location>
</feature>
<evidence type="ECO:0000256" key="5">
    <source>
        <dbReference type="SAM" id="MobiDB-lite"/>
    </source>
</evidence>
<evidence type="ECO:0000259" key="6">
    <source>
        <dbReference type="Pfam" id="PF01625"/>
    </source>
</evidence>
<reference evidence="7" key="2">
    <citation type="submission" date="2020-09" db="EMBL/GenBank/DDBJ databases">
        <authorList>
            <person name="Sun Q."/>
            <person name="Kim S."/>
        </authorList>
    </citation>
    <scope>NUCLEOTIDE SEQUENCE</scope>
    <source>
        <strain evidence="7">KCTC 12113</strain>
    </source>
</reference>
<evidence type="ECO:0000256" key="4">
    <source>
        <dbReference type="HAMAP-Rule" id="MF_01401"/>
    </source>
</evidence>
<reference evidence="7" key="1">
    <citation type="journal article" date="2014" name="Int. J. Syst. Evol. Microbiol.">
        <title>Complete genome sequence of Corynebacterium casei LMG S-19264T (=DSM 44701T), isolated from a smear-ripened cheese.</title>
        <authorList>
            <consortium name="US DOE Joint Genome Institute (JGI-PGF)"/>
            <person name="Walter F."/>
            <person name="Albersmeier A."/>
            <person name="Kalinowski J."/>
            <person name="Ruckert C."/>
        </authorList>
    </citation>
    <scope>NUCLEOTIDE SEQUENCE</scope>
    <source>
        <strain evidence="7">KCTC 12113</strain>
    </source>
</reference>
<comment type="similarity">
    <text evidence="4">Belongs to the MsrA Met sulfoxide reductase family.</text>
</comment>
<evidence type="ECO:0000256" key="1">
    <source>
        <dbReference type="ARBA" id="ARBA00023002"/>
    </source>
</evidence>
<sequence length="201" mass="22820">MGCLSNSKSENKSTSKDPHLPQNQQNLETAYFASGCFWCVEAIFEHVKGVKEVISGYAGGKELNPSYEDVASGRTSHAEAVAVYYDPKVISYTTLVAVFFGSHDPTTKNRQGPDKGAQYRSIAFYKSDQEKQIITDYISELTDQKVYSSPIVTEVKPYSVFYKAEEYHQDYEKKNPNNPYIKNVSIPRLKNFQQKFPELLK</sequence>
<dbReference type="AlphaFoldDB" id="A0A918IUX2"/>
<protein>
    <recommendedName>
        <fullName evidence="4">Peptide methionine sulfoxide reductase MsrA</fullName>
        <shortName evidence="4">Protein-methionine-S-oxide reductase</shortName>
        <ecNumber evidence="4">1.8.4.11</ecNumber>
    </recommendedName>
    <alternativeName>
        <fullName evidence="4">Peptide-methionine (S)-S-oxide reductase</fullName>
        <shortName evidence="4">Peptide Met(O) reductase</shortName>
    </alternativeName>
</protein>
<dbReference type="Pfam" id="PF01625">
    <property type="entry name" value="PMSR"/>
    <property type="match status" value="1"/>
</dbReference>
<dbReference type="InterPro" id="IPR036509">
    <property type="entry name" value="Met_Sox_Rdtase_MsrA_sf"/>
</dbReference>
<dbReference type="HAMAP" id="MF_01401">
    <property type="entry name" value="MsrA"/>
    <property type="match status" value="1"/>
</dbReference>
<dbReference type="SUPFAM" id="SSF55068">
    <property type="entry name" value="Peptide methionine sulfoxide reductase"/>
    <property type="match status" value="1"/>
</dbReference>
<evidence type="ECO:0000256" key="2">
    <source>
        <dbReference type="ARBA" id="ARBA00047806"/>
    </source>
</evidence>
<feature type="domain" description="Peptide methionine sulphoxide reductase MsrA" evidence="6">
    <location>
        <begin position="29"/>
        <end position="180"/>
    </location>
</feature>
<dbReference type="EMBL" id="BMWP01000010">
    <property type="protein sequence ID" value="GGW33636.1"/>
    <property type="molecule type" value="Genomic_DNA"/>
</dbReference>
<comment type="catalytic activity">
    <reaction evidence="3 4">
        <text>[thioredoxin]-disulfide + L-methionine + H2O = L-methionine (S)-S-oxide + [thioredoxin]-dithiol</text>
        <dbReference type="Rhea" id="RHEA:19993"/>
        <dbReference type="Rhea" id="RHEA-COMP:10698"/>
        <dbReference type="Rhea" id="RHEA-COMP:10700"/>
        <dbReference type="ChEBI" id="CHEBI:15377"/>
        <dbReference type="ChEBI" id="CHEBI:29950"/>
        <dbReference type="ChEBI" id="CHEBI:50058"/>
        <dbReference type="ChEBI" id="CHEBI:57844"/>
        <dbReference type="ChEBI" id="CHEBI:58772"/>
        <dbReference type="EC" id="1.8.4.11"/>
    </reaction>
</comment>
<dbReference type="PANTHER" id="PTHR43774">
    <property type="entry name" value="PEPTIDE METHIONINE SULFOXIDE REDUCTASE"/>
    <property type="match status" value="1"/>
</dbReference>
<comment type="catalytic activity">
    <reaction evidence="2 4">
        <text>L-methionyl-[protein] + [thioredoxin]-disulfide + H2O = L-methionyl-(S)-S-oxide-[protein] + [thioredoxin]-dithiol</text>
        <dbReference type="Rhea" id="RHEA:14217"/>
        <dbReference type="Rhea" id="RHEA-COMP:10698"/>
        <dbReference type="Rhea" id="RHEA-COMP:10700"/>
        <dbReference type="Rhea" id="RHEA-COMP:12313"/>
        <dbReference type="Rhea" id="RHEA-COMP:12315"/>
        <dbReference type="ChEBI" id="CHEBI:15377"/>
        <dbReference type="ChEBI" id="CHEBI:16044"/>
        <dbReference type="ChEBI" id="CHEBI:29950"/>
        <dbReference type="ChEBI" id="CHEBI:44120"/>
        <dbReference type="ChEBI" id="CHEBI:50058"/>
        <dbReference type="EC" id="1.8.4.11"/>
    </reaction>
</comment>
<dbReference type="EC" id="1.8.4.11" evidence="4"/>
<dbReference type="Proteomes" id="UP000634668">
    <property type="component" value="Unassembled WGS sequence"/>
</dbReference>
<dbReference type="Gene3D" id="3.30.1060.10">
    <property type="entry name" value="Peptide methionine sulphoxide reductase MsrA"/>
    <property type="match status" value="1"/>
</dbReference>
<evidence type="ECO:0000313" key="8">
    <source>
        <dbReference type="Proteomes" id="UP000634668"/>
    </source>
</evidence>
<proteinExistence type="inferred from homology"/>
<dbReference type="GO" id="GO:0008113">
    <property type="term" value="F:peptide-methionine (S)-S-oxide reductase activity"/>
    <property type="evidence" value="ECO:0007669"/>
    <property type="project" value="UniProtKB-UniRule"/>
</dbReference>
<keyword evidence="1 4" id="KW-0560">Oxidoreductase</keyword>
<evidence type="ECO:0000256" key="3">
    <source>
        <dbReference type="ARBA" id="ARBA00048782"/>
    </source>
</evidence>
<evidence type="ECO:0000313" key="7">
    <source>
        <dbReference type="EMBL" id="GGW33636.1"/>
    </source>
</evidence>
<comment type="function">
    <text evidence="4">Has an important function as a repair enzyme for proteins that have been inactivated by oxidation. Catalyzes the reversible oxidation-reduction of methionine sulfoxide in proteins to methionine.</text>
</comment>
<name>A0A918IUX2_9FLAO</name>
<comment type="caution">
    <text evidence="7">The sequence shown here is derived from an EMBL/GenBank/DDBJ whole genome shotgun (WGS) entry which is preliminary data.</text>
</comment>
<dbReference type="InterPro" id="IPR002569">
    <property type="entry name" value="Met_Sox_Rdtase_MsrA_dom"/>
</dbReference>
<feature type="compositionally biased region" description="Basic and acidic residues" evidence="5">
    <location>
        <begin position="9"/>
        <end position="19"/>
    </location>
</feature>
<accession>A0A918IUX2</accession>
<feature type="active site" evidence="4">
    <location>
        <position position="36"/>
    </location>
</feature>
<organism evidence="7 8">
    <name type="scientific">Arenibacter certesii</name>
    <dbReference type="NCBI Taxonomy" id="228955"/>
    <lineage>
        <taxon>Bacteria</taxon>
        <taxon>Pseudomonadati</taxon>
        <taxon>Bacteroidota</taxon>
        <taxon>Flavobacteriia</taxon>
        <taxon>Flavobacteriales</taxon>
        <taxon>Flavobacteriaceae</taxon>
        <taxon>Arenibacter</taxon>
    </lineage>
</organism>
<dbReference type="NCBIfam" id="TIGR00401">
    <property type="entry name" value="msrA"/>
    <property type="match status" value="1"/>
</dbReference>
<dbReference type="PANTHER" id="PTHR43774:SF1">
    <property type="entry name" value="PEPTIDE METHIONINE SULFOXIDE REDUCTASE MSRA 2"/>
    <property type="match status" value="1"/>
</dbReference>